<dbReference type="GO" id="GO:0005737">
    <property type="term" value="C:cytoplasm"/>
    <property type="evidence" value="ECO:0007669"/>
    <property type="project" value="TreeGrafter"/>
</dbReference>
<reference evidence="4 5" key="1">
    <citation type="journal article" date="2012" name="Appl. Environ. Microbiol.">
        <title>Short-read sequencing for genomic analysis of the brown rot fungus Fibroporia radiculosa.</title>
        <authorList>
            <person name="Tang J.D."/>
            <person name="Perkins A.D."/>
            <person name="Sonstegard T.S."/>
            <person name="Schroeder S.G."/>
            <person name="Burgess S.C."/>
            <person name="Diehl S.V."/>
        </authorList>
    </citation>
    <scope>NUCLEOTIDE SEQUENCE [LARGE SCALE GENOMIC DNA]</scope>
    <source>
        <strain evidence="4 5">TFFH 294</strain>
    </source>
</reference>
<evidence type="ECO:0000259" key="3">
    <source>
        <dbReference type="PROSITE" id="PS50076"/>
    </source>
</evidence>
<dbReference type="InterPro" id="IPR001623">
    <property type="entry name" value="DnaJ_domain"/>
</dbReference>
<dbReference type="Pfam" id="PF23302">
    <property type="entry name" value="HTH_DNAJC9"/>
    <property type="match status" value="1"/>
</dbReference>
<evidence type="ECO:0000313" key="4">
    <source>
        <dbReference type="EMBL" id="CCL99116.1"/>
    </source>
</evidence>
<dbReference type="GeneID" id="24094027"/>
<dbReference type="InterPro" id="IPR056453">
    <property type="entry name" value="HTH_DNAJC9"/>
</dbReference>
<accession>J4I8B4</accession>
<feature type="region of interest" description="Disordered" evidence="2">
    <location>
        <begin position="223"/>
        <end position="255"/>
    </location>
</feature>
<dbReference type="AlphaFoldDB" id="J4I8B4"/>
<feature type="domain" description="J" evidence="3">
    <location>
        <begin position="19"/>
        <end position="89"/>
    </location>
</feature>
<dbReference type="PRINTS" id="PR00625">
    <property type="entry name" value="JDOMAIN"/>
</dbReference>
<dbReference type="GO" id="GO:0005634">
    <property type="term" value="C:nucleus"/>
    <property type="evidence" value="ECO:0007669"/>
    <property type="project" value="TreeGrafter"/>
</dbReference>
<dbReference type="PANTHER" id="PTHR44144">
    <property type="entry name" value="DNAJ HOMOLOG SUBFAMILY C MEMBER 9"/>
    <property type="match status" value="1"/>
</dbReference>
<evidence type="ECO:0000313" key="5">
    <source>
        <dbReference type="Proteomes" id="UP000006352"/>
    </source>
</evidence>
<keyword evidence="5" id="KW-1185">Reference proteome</keyword>
<dbReference type="SMART" id="SM00271">
    <property type="entry name" value="DnaJ"/>
    <property type="match status" value="1"/>
</dbReference>
<dbReference type="Gene3D" id="1.10.287.110">
    <property type="entry name" value="DnaJ domain"/>
    <property type="match status" value="1"/>
</dbReference>
<dbReference type="PROSITE" id="PS50076">
    <property type="entry name" value="DNAJ_2"/>
    <property type="match status" value="1"/>
</dbReference>
<protein>
    <recommendedName>
        <fullName evidence="3">J domain-containing protein</fullName>
    </recommendedName>
</protein>
<dbReference type="STRING" id="599839.J4I8B4"/>
<dbReference type="FunFam" id="1.10.287.110:FF:000110">
    <property type="entry name" value="DnaJ domain protein (AFU_orthologue AFUA_2G13210)"/>
    <property type="match status" value="1"/>
</dbReference>
<dbReference type="EMBL" id="HE796917">
    <property type="protein sequence ID" value="CCL99116.1"/>
    <property type="molecule type" value="Genomic_DNA"/>
</dbReference>
<dbReference type="RefSeq" id="XP_012178399.1">
    <property type="nucleotide sequence ID" value="XM_012323009.1"/>
</dbReference>
<dbReference type="SUPFAM" id="SSF46565">
    <property type="entry name" value="Chaperone J-domain"/>
    <property type="match status" value="1"/>
</dbReference>
<dbReference type="FunCoup" id="J4I8B4">
    <property type="interactions" value="629"/>
</dbReference>
<feature type="coiled-coil region" evidence="1">
    <location>
        <begin position="113"/>
        <end position="140"/>
    </location>
</feature>
<dbReference type="InterPro" id="IPR052594">
    <property type="entry name" value="J_domain-containing_protein"/>
</dbReference>
<dbReference type="InterPro" id="IPR036869">
    <property type="entry name" value="J_dom_sf"/>
</dbReference>
<organism evidence="4 5">
    <name type="scientific">Fibroporia radiculosa</name>
    <dbReference type="NCBI Taxonomy" id="599839"/>
    <lineage>
        <taxon>Eukaryota</taxon>
        <taxon>Fungi</taxon>
        <taxon>Dikarya</taxon>
        <taxon>Basidiomycota</taxon>
        <taxon>Agaricomycotina</taxon>
        <taxon>Agaricomycetes</taxon>
        <taxon>Polyporales</taxon>
        <taxon>Fibroporiaceae</taxon>
        <taxon>Fibroporia</taxon>
    </lineage>
</organism>
<dbReference type="GO" id="GO:0031072">
    <property type="term" value="F:heat shock protein binding"/>
    <property type="evidence" value="ECO:0007669"/>
    <property type="project" value="TreeGrafter"/>
</dbReference>
<proteinExistence type="predicted"/>
<evidence type="ECO:0000256" key="2">
    <source>
        <dbReference type="SAM" id="MobiDB-lite"/>
    </source>
</evidence>
<keyword evidence="1" id="KW-0175">Coiled coil</keyword>
<dbReference type="Pfam" id="PF00226">
    <property type="entry name" value="DnaJ"/>
    <property type="match status" value="1"/>
</dbReference>
<gene>
    <name evidence="4" type="ORF">FIBRA_01130</name>
</gene>
<dbReference type="PANTHER" id="PTHR44144:SF1">
    <property type="entry name" value="DNAJ HOMOLOG SUBFAMILY C MEMBER 9"/>
    <property type="match status" value="1"/>
</dbReference>
<dbReference type="InParanoid" id="J4I8B4"/>
<dbReference type="HOGENOM" id="CLU_055868_0_0_1"/>
<feature type="region of interest" description="Disordered" evidence="2">
    <location>
        <begin position="274"/>
        <end position="358"/>
    </location>
</feature>
<sequence length="358" mass="40527">MDNRDDPIFQFFPDADSIDLYEVLSVTHDATSDEIKKAYRRLALAHHPDKHTTASESAKADASVKFQQIGFAYTVLSDDKRRKRYDSTGKTDEGVNLAPGVDGWESYFEDLFDRVTKEKLDELKKEYQGSEEEVEDIKKAYLDCDGSIDDIMNRIPHSTFDDEARFVVLISELILKGSLPSSPHWEAGIKDEKAKLVRKKQSQKEAEEAEKLSKELGVWEEFYGDARPSPTKGRGGGKGKAKQQAEDQEEDHSALQALILKKRNLDGFFDSLAAKYAEPEPRSKKGRKRGKAADGDEAGEPPKKRKLVAVEPPVIDEEEFRRLQQKLFDNKTKSEEDADRASSKGRKATRDNTVRRAR</sequence>
<dbReference type="OrthoDB" id="110024at2759"/>
<name>J4I8B4_9APHY</name>
<dbReference type="Proteomes" id="UP000006352">
    <property type="component" value="Unassembled WGS sequence"/>
</dbReference>
<feature type="compositionally biased region" description="Basic and acidic residues" evidence="2">
    <location>
        <begin position="328"/>
        <end position="358"/>
    </location>
</feature>
<evidence type="ECO:0000256" key="1">
    <source>
        <dbReference type="SAM" id="Coils"/>
    </source>
</evidence>
<dbReference type="CDD" id="cd06257">
    <property type="entry name" value="DnaJ"/>
    <property type="match status" value="1"/>
</dbReference>